<dbReference type="Gene3D" id="1.10.1740.10">
    <property type="match status" value="1"/>
</dbReference>
<gene>
    <name evidence="7" type="ORF">UFOPK3773_00191</name>
</gene>
<dbReference type="InterPro" id="IPR013249">
    <property type="entry name" value="RNA_pol_sigma70_r4_t2"/>
</dbReference>
<dbReference type="SUPFAM" id="SSF88946">
    <property type="entry name" value="Sigma2 domain of RNA polymerase sigma factors"/>
    <property type="match status" value="1"/>
</dbReference>
<dbReference type="Gene3D" id="1.10.10.10">
    <property type="entry name" value="Winged helix-like DNA-binding domain superfamily/Winged helix DNA-binding domain"/>
    <property type="match status" value="1"/>
</dbReference>
<dbReference type="GO" id="GO:0006352">
    <property type="term" value="P:DNA-templated transcription initiation"/>
    <property type="evidence" value="ECO:0007669"/>
    <property type="project" value="InterPro"/>
</dbReference>
<dbReference type="InterPro" id="IPR014284">
    <property type="entry name" value="RNA_pol_sigma-70_dom"/>
</dbReference>
<dbReference type="InterPro" id="IPR036388">
    <property type="entry name" value="WH-like_DNA-bd_sf"/>
</dbReference>
<dbReference type="Pfam" id="PF08281">
    <property type="entry name" value="Sigma70_r4_2"/>
    <property type="match status" value="1"/>
</dbReference>
<evidence type="ECO:0000313" key="7">
    <source>
        <dbReference type="EMBL" id="CAB4930162.1"/>
    </source>
</evidence>
<evidence type="ECO:0000259" key="6">
    <source>
        <dbReference type="Pfam" id="PF08281"/>
    </source>
</evidence>
<feature type="domain" description="RNA polymerase sigma-70 region 2" evidence="5">
    <location>
        <begin position="25"/>
        <end position="93"/>
    </location>
</feature>
<keyword evidence="2" id="KW-0805">Transcription regulation</keyword>
<keyword evidence="3" id="KW-0731">Sigma factor</keyword>
<proteinExistence type="inferred from homology"/>
<keyword evidence="4" id="KW-0804">Transcription</keyword>
<dbReference type="EMBL" id="CAFBNF010000010">
    <property type="protein sequence ID" value="CAB4930162.1"/>
    <property type="molecule type" value="Genomic_DNA"/>
</dbReference>
<name>A0A6J7IIM9_9ZZZZ</name>
<evidence type="ECO:0000256" key="4">
    <source>
        <dbReference type="ARBA" id="ARBA00023163"/>
    </source>
</evidence>
<evidence type="ECO:0000259" key="5">
    <source>
        <dbReference type="Pfam" id="PF04542"/>
    </source>
</evidence>
<dbReference type="AlphaFoldDB" id="A0A6J7IIM9"/>
<reference evidence="7" key="1">
    <citation type="submission" date="2020-05" db="EMBL/GenBank/DDBJ databases">
        <authorList>
            <person name="Chiriac C."/>
            <person name="Salcher M."/>
            <person name="Ghai R."/>
            <person name="Kavagutti S V."/>
        </authorList>
    </citation>
    <scope>NUCLEOTIDE SEQUENCE</scope>
</reference>
<dbReference type="InterPro" id="IPR013324">
    <property type="entry name" value="RNA_pol_sigma_r3/r4-like"/>
</dbReference>
<dbReference type="InterPro" id="IPR039425">
    <property type="entry name" value="RNA_pol_sigma-70-like"/>
</dbReference>
<feature type="domain" description="RNA polymerase sigma factor 70 region 4 type 2" evidence="6">
    <location>
        <begin position="124"/>
        <end position="176"/>
    </location>
</feature>
<accession>A0A6J7IIM9</accession>
<dbReference type="InterPro" id="IPR013325">
    <property type="entry name" value="RNA_pol_sigma_r2"/>
</dbReference>
<dbReference type="InterPro" id="IPR007627">
    <property type="entry name" value="RNA_pol_sigma70_r2"/>
</dbReference>
<dbReference type="CDD" id="cd06171">
    <property type="entry name" value="Sigma70_r4"/>
    <property type="match status" value="1"/>
</dbReference>
<dbReference type="SUPFAM" id="SSF88659">
    <property type="entry name" value="Sigma3 and sigma4 domains of RNA polymerase sigma factors"/>
    <property type="match status" value="1"/>
</dbReference>
<dbReference type="Pfam" id="PF04542">
    <property type="entry name" value="Sigma70_r2"/>
    <property type="match status" value="1"/>
</dbReference>
<dbReference type="GO" id="GO:0016987">
    <property type="term" value="F:sigma factor activity"/>
    <property type="evidence" value="ECO:0007669"/>
    <property type="project" value="UniProtKB-KW"/>
</dbReference>
<protein>
    <submittedName>
        <fullName evidence="7">Unannotated protein</fullName>
    </submittedName>
</protein>
<evidence type="ECO:0000256" key="3">
    <source>
        <dbReference type="ARBA" id="ARBA00023082"/>
    </source>
</evidence>
<dbReference type="PANTHER" id="PTHR43133">
    <property type="entry name" value="RNA POLYMERASE ECF-TYPE SIGMA FACTO"/>
    <property type="match status" value="1"/>
</dbReference>
<dbReference type="NCBIfam" id="TIGR02937">
    <property type="entry name" value="sigma70-ECF"/>
    <property type="match status" value="1"/>
</dbReference>
<evidence type="ECO:0000256" key="2">
    <source>
        <dbReference type="ARBA" id="ARBA00023015"/>
    </source>
</evidence>
<dbReference type="PANTHER" id="PTHR43133:SF25">
    <property type="entry name" value="RNA POLYMERASE SIGMA FACTOR RFAY-RELATED"/>
    <property type="match status" value="1"/>
</dbReference>
<comment type="similarity">
    <text evidence="1">Belongs to the sigma-70 factor family. ECF subfamily.</text>
</comment>
<dbReference type="GO" id="GO:0003677">
    <property type="term" value="F:DNA binding"/>
    <property type="evidence" value="ECO:0007669"/>
    <property type="project" value="InterPro"/>
</dbReference>
<evidence type="ECO:0000256" key="1">
    <source>
        <dbReference type="ARBA" id="ARBA00010641"/>
    </source>
</evidence>
<organism evidence="7">
    <name type="scientific">freshwater metagenome</name>
    <dbReference type="NCBI Taxonomy" id="449393"/>
    <lineage>
        <taxon>unclassified sequences</taxon>
        <taxon>metagenomes</taxon>
        <taxon>ecological metagenomes</taxon>
    </lineage>
</organism>
<sequence>MTELNDELLWDAARAGDVEAFGIVFDRHHKRVYNHCFRLAASWSNAEDLTSEVFLTAWRRRFELAPRGESALPLLLGIANRVAMNSSRSDRRRLRSMVSLRAEEYMEDVAEEIANRIADEQTMRALLRALSRLRPVEQQVVHLCLWTGLSYQEAAESLGKPIGTIRSTLSRSKEKLRRDPELLASIGHDMSDGTFMWPRNGEGL</sequence>